<comment type="caution">
    <text evidence="1">The sequence shown here is derived from an EMBL/GenBank/DDBJ whole genome shotgun (WGS) entry which is preliminary data.</text>
</comment>
<reference evidence="1" key="1">
    <citation type="submission" date="2023-03" db="EMBL/GenBank/DDBJ databases">
        <authorList>
            <person name="Steffen K."/>
            <person name="Cardenas P."/>
        </authorList>
    </citation>
    <scope>NUCLEOTIDE SEQUENCE</scope>
</reference>
<keyword evidence="2" id="KW-1185">Reference proteome</keyword>
<dbReference type="Proteomes" id="UP001174909">
    <property type="component" value="Unassembled WGS sequence"/>
</dbReference>
<protein>
    <submittedName>
        <fullName evidence="1">Uncharacterized protein</fullName>
    </submittedName>
</protein>
<accession>A0AA35T4J0</accession>
<dbReference type="AlphaFoldDB" id="A0AA35T4J0"/>
<dbReference type="EMBL" id="CASHTH010003161">
    <property type="protein sequence ID" value="CAI8041072.1"/>
    <property type="molecule type" value="Genomic_DNA"/>
</dbReference>
<organism evidence="1 2">
    <name type="scientific">Geodia barretti</name>
    <name type="common">Barrett's horny sponge</name>
    <dbReference type="NCBI Taxonomy" id="519541"/>
    <lineage>
        <taxon>Eukaryota</taxon>
        <taxon>Metazoa</taxon>
        <taxon>Porifera</taxon>
        <taxon>Demospongiae</taxon>
        <taxon>Heteroscleromorpha</taxon>
        <taxon>Tetractinellida</taxon>
        <taxon>Astrophorina</taxon>
        <taxon>Geodiidae</taxon>
        <taxon>Geodia</taxon>
    </lineage>
</organism>
<evidence type="ECO:0000313" key="2">
    <source>
        <dbReference type="Proteomes" id="UP001174909"/>
    </source>
</evidence>
<name>A0AA35T4J0_GEOBA</name>
<sequence>MKKGPARENLNWTPIGQNEVSLLVRNSTHISLVMPEYTT</sequence>
<gene>
    <name evidence="1" type="ORF">GBAR_LOCUS22823</name>
</gene>
<proteinExistence type="predicted"/>
<evidence type="ECO:0000313" key="1">
    <source>
        <dbReference type="EMBL" id="CAI8041072.1"/>
    </source>
</evidence>